<feature type="region of interest" description="Disordered" evidence="1">
    <location>
        <begin position="1339"/>
        <end position="1375"/>
    </location>
</feature>
<comment type="caution">
    <text evidence="3">The sequence shown here is derived from an EMBL/GenBank/DDBJ whole genome shotgun (WGS) entry which is preliminary data.</text>
</comment>
<feature type="compositionally biased region" description="Low complexity" evidence="1">
    <location>
        <begin position="14"/>
        <end position="40"/>
    </location>
</feature>
<evidence type="ECO:0000256" key="1">
    <source>
        <dbReference type="SAM" id="MobiDB-lite"/>
    </source>
</evidence>
<organism evidence="3 4">
    <name type="scientific">Sanguibacter antarcticus</name>
    <dbReference type="NCBI Taxonomy" id="372484"/>
    <lineage>
        <taxon>Bacteria</taxon>
        <taxon>Bacillati</taxon>
        <taxon>Actinomycetota</taxon>
        <taxon>Actinomycetes</taxon>
        <taxon>Micrococcales</taxon>
        <taxon>Sanguibacteraceae</taxon>
        <taxon>Sanguibacter</taxon>
    </lineage>
</organism>
<evidence type="ECO:0000313" key="4">
    <source>
        <dbReference type="Proteomes" id="UP000225548"/>
    </source>
</evidence>
<sequence length="1449" mass="153915">MTTDAAARLSPAETDTSAGASARTGADAAGPTPPSVVRTPTTTELVAAAVERWRATLVSLAGGSTLADIGLLGDAVLDLTAAHPSGIAQLFAGRSTRLANIFREGGSLPVARRRARAVAQRSQEQAERYGIAPTYLAIGIATWTEYGTDDASDDVAALARATGSGTVSHGSGGVYDDVAVTTTRGHGRTVRAPVLLRPISITARGGGESDYELTLEPTAEINPVLSRALRSRGALLDPTALARGAFTGSGFDPSTALDRINALGSAVLSNFKLADRLLVGTFVHPGQMLVDDLDDLAAGLERHEIIAALAGDQAAIDSLSHPLAAARTGDAEPNMERGVGDLDPSGRQVLDALATGSHLFIDAPVGADSTAAVAAVVAEAAAIGRSVLYVPGHRRAADALTARLTDLGLDDLILDVTPNPSWRTMVSRRLLGAMTLEAPHVDAAAIADLRLQLVETRTRLTRMIDGLHQSREPWGISAYDALQALARLTAEHPAPGTTVRLDAATVARVGAIRPAVGADLVRAASLDAFALRPASTPWFGADIVRSADADAVVARIERLLDVTLVDLRQHIETVVDDTGLVSPRTITQWGEQLRMLSGMRSTLDVFQPLVFERTADDLVAATATRQWRTDRSVEMSGLHRRRLVKRAKDMVRPGTRVTDLHSALLQVQTQREAWSAHCPGGGWPRLPEGLAAIEETYESVLADLAELDTVLASTPGGAGLATMPLGELTERLQKLLDDQAALLTLPDRTTTLRHLTSLGLGELLGDLSRRRVEAPFVEAELDLAWWSSVFEQILAADPYLAEVDGTSIEALADRFRRLDRAHVDSLGVPVRAAAVQQLHGSLRDNRDQAEGLFAQLVEEQLTSVRTAMDDFGDVMRKLRPCFVATPTLVPHLLPAHRTVDLVILDAVQHLPVETVLSAIARGRQVLVVGDARCASGEAVRSLSALLPTVALAGDASRRDPMLTSFLVEHGYDGVLRPMPLPSAEQLVTFDTVPGAGMPDSVSGAVESTQVEVDRVVDLAISHALDRPEESLAIIAGSRVHADRIREAVLSQVRQNPALGTFFDSRRAEPVVVADLKGVAGLSREAVIFSVGFGRTPHGRVLHRFGEISGPTGDALLLNAIGVTRRRLSVVSCFGAQDLDPGRLRGAGAQLLGALLDFAENRPTEIGAERIDLSASRPHPDRLVIDLAERLWRTGLTVETQHGTPGGEQIPLVVGHPDLPGELLVAVLTDDDAYTDERSVRVRDRQRAERMERLGWHVIQVWSVALFLDPERQANRVREAVFAIEARRRAQRQPVTGALPVVDPDGSSMLDTLVGDDADAAGQDDLVDPAAPVRTVAVDSAAAVSDGPGAADRPGAPSEPAGPGTPPAGGAFGRDDVALERGPRPEVEAGLPIAAYGDDQLDELALWITADGVARDHEQLGRALRAELGITRRNHRVDTAVANAVHRLLG</sequence>
<dbReference type="EMBL" id="PDJG01000001">
    <property type="protein sequence ID" value="PFG32300.1"/>
    <property type="molecule type" value="Genomic_DNA"/>
</dbReference>
<feature type="domain" description="Restriction endonuclease type II-like" evidence="2">
    <location>
        <begin position="1186"/>
        <end position="1279"/>
    </location>
</feature>
<dbReference type="RefSeq" id="WP_098453694.1">
    <property type="nucleotide sequence ID" value="NZ_PDJG01000001.1"/>
</dbReference>
<accession>A0A2A9E286</accession>
<dbReference type="OrthoDB" id="9757917at2"/>
<name>A0A2A9E286_9MICO</name>
<evidence type="ECO:0000259" key="2">
    <source>
        <dbReference type="Pfam" id="PF18741"/>
    </source>
</evidence>
<feature type="region of interest" description="Disordered" evidence="1">
    <location>
        <begin position="1"/>
        <end position="40"/>
    </location>
</feature>
<dbReference type="InterPro" id="IPR049468">
    <property type="entry name" value="Restrct_endonuc-II-like_dom"/>
</dbReference>
<protein>
    <recommendedName>
        <fullName evidence="2">Restriction endonuclease type II-like domain-containing protein</fullName>
    </recommendedName>
</protein>
<keyword evidence="4" id="KW-1185">Reference proteome</keyword>
<gene>
    <name evidence="3" type="ORF">ATL42_0121</name>
</gene>
<reference evidence="3 4" key="1">
    <citation type="submission" date="2017-10" db="EMBL/GenBank/DDBJ databases">
        <title>Sequencing the genomes of 1000 actinobacteria strains.</title>
        <authorList>
            <person name="Klenk H.-P."/>
        </authorList>
    </citation>
    <scope>NUCLEOTIDE SEQUENCE [LARGE SCALE GENOMIC DNA]</scope>
    <source>
        <strain evidence="3 4">DSM 18966</strain>
    </source>
</reference>
<evidence type="ECO:0000313" key="3">
    <source>
        <dbReference type="EMBL" id="PFG32300.1"/>
    </source>
</evidence>
<dbReference type="Pfam" id="PF18741">
    <property type="entry name" value="MTES_1575"/>
    <property type="match status" value="1"/>
</dbReference>
<proteinExistence type="predicted"/>
<dbReference type="Proteomes" id="UP000225548">
    <property type="component" value="Unassembled WGS sequence"/>
</dbReference>